<dbReference type="PANTHER" id="PTHR12277">
    <property type="entry name" value="ALPHA/BETA HYDROLASE DOMAIN-CONTAINING PROTEIN"/>
    <property type="match status" value="1"/>
</dbReference>
<sequence length="380" mass="43506">MDVQSPQEETKKILVKKRKTMLNYSQITLRYIQENASFCFLCLKVTSLTLFLVYVAIPIFVRANQWILPKVVFLNLVRWPPFTNLSNPSEFGLNNTRHFNLHVEEGVKIGAWHILPKSMYIENVNIPWDKFENEMDNGKMIFLYLHGNSGTRGSHHRVQLYNLLAQLDFHVIAIDYRGYGDSSGEPTEDGVVADAYFTYKWIKDRVGESKVFIWGHSLGTGVTTKLAKKLCDEETLLVLFSPPPPPPPPGDHPAGIVLESPFNNIHEAALHHPLALPYRMLPWFEWVFVDGIGEHGIYFDSEENILSVTPHIMILHAKDDMVVPFHLGEKLYKKAKDTRSEISGNVEFISFEAHHGYGHKLIYKSPDLPTHIREFVAKSK</sequence>
<name>A0AAV2H7G9_LYMST</name>
<dbReference type="Proteomes" id="UP001497497">
    <property type="component" value="Unassembled WGS sequence"/>
</dbReference>
<dbReference type="Gene3D" id="3.40.50.1820">
    <property type="entry name" value="alpha/beta hydrolase"/>
    <property type="match status" value="1"/>
</dbReference>
<keyword evidence="1" id="KW-0812">Transmembrane</keyword>
<feature type="domain" description="AB hydrolase-1" evidence="2">
    <location>
        <begin position="142"/>
        <end position="242"/>
    </location>
</feature>
<dbReference type="Pfam" id="PF00561">
    <property type="entry name" value="Abhydrolase_1"/>
    <property type="match status" value="1"/>
</dbReference>
<keyword evidence="1" id="KW-0472">Membrane</keyword>
<proteinExistence type="predicted"/>
<protein>
    <recommendedName>
        <fullName evidence="2">AB hydrolase-1 domain-containing protein</fullName>
    </recommendedName>
</protein>
<evidence type="ECO:0000259" key="2">
    <source>
        <dbReference type="Pfam" id="PF00561"/>
    </source>
</evidence>
<dbReference type="GO" id="GO:0006660">
    <property type="term" value="P:phosphatidylserine catabolic process"/>
    <property type="evidence" value="ECO:0007669"/>
    <property type="project" value="TreeGrafter"/>
</dbReference>
<comment type="caution">
    <text evidence="3">The sequence shown here is derived from an EMBL/GenBank/DDBJ whole genome shotgun (WGS) entry which is preliminary data.</text>
</comment>
<dbReference type="GO" id="GO:0047372">
    <property type="term" value="F:monoacylglycerol lipase activity"/>
    <property type="evidence" value="ECO:0007669"/>
    <property type="project" value="TreeGrafter"/>
</dbReference>
<dbReference type="GO" id="GO:0005789">
    <property type="term" value="C:endoplasmic reticulum membrane"/>
    <property type="evidence" value="ECO:0007669"/>
    <property type="project" value="TreeGrafter"/>
</dbReference>
<dbReference type="EMBL" id="CAXITT010000032">
    <property type="protein sequence ID" value="CAL1528414.1"/>
    <property type="molecule type" value="Genomic_DNA"/>
</dbReference>
<dbReference type="AlphaFoldDB" id="A0AAV2H7G9"/>
<evidence type="ECO:0000313" key="4">
    <source>
        <dbReference type="Proteomes" id="UP001497497"/>
    </source>
</evidence>
<dbReference type="InterPro" id="IPR029058">
    <property type="entry name" value="AB_hydrolase_fold"/>
</dbReference>
<keyword evidence="4" id="KW-1185">Reference proteome</keyword>
<dbReference type="InterPro" id="IPR000073">
    <property type="entry name" value="AB_hydrolase_1"/>
</dbReference>
<reference evidence="3 4" key="1">
    <citation type="submission" date="2024-04" db="EMBL/GenBank/DDBJ databases">
        <authorList>
            <consortium name="Genoscope - CEA"/>
            <person name="William W."/>
        </authorList>
    </citation>
    <scope>NUCLEOTIDE SEQUENCE [LARGE SCALE GENOMIC DNA]</scope>
</reference>
<dbReference type="SUPFAM" id="SSF53474">
    <property type="entry name" value="alpha/beta-Hydrolases"/>
    <property type="match status" value="1"/>
</dbReference>
<dbReference type="PANTHER" id="PTHR12277:SF194">
    <property type="entry name" value="FI04476P"/>
    <property type="match status" value="1"/>
</dbReference>
<organism evidence="3 4">
    <name type="scientific">Lymnaea stagnalis</name>
    <name type="common">Great pond snail</name>
    <name type="synonym">Helix stagnalis</name>
    <dbReference type="NCBI Taxonomy" id="6523"/>
    <lineage>
        <taxon>Eukaryota</taxon>
        <taxon>Metazoa</taxon>
        <taxon>Spiralia</taxon>
        <taxon>Lophotrochozoa</taxon>
        <taxon>Mollusca</taxon>
        <taxon>Gastropoda</taxon>
        <taxon>Heterobranchia</taxon>
        <taxon>Euthyneura</taxon>
        <taxon>Panpulmonata</taxon>
        <taxon>Hygrophila</taxon>
        <taxon>Lymnaeoidea</taxon>
        <taxon>Lymnaeidae</taxon>
        <taxon>Lymnaea</taxon>
    </lineage>
</organism>
<evidence type="ECO:0000313" key="3">
    <source>
        <dbReference type="EMBL" id="CAL1528414.1"/>
    </source>
</evidence>
<dbReference type="GO" id="GO:0004622">
    <property type="term" value="F:phosphatidylcholine lysophospholipase activity"/>
    <property type="evidence" value="ECO:0007669"/>
    <property type="project" value="TreeGrafter"/>
</dbReference>
<accession>A0AAV2H7G9</accession>
<feature type="transmembrane region" description="Helical" evidence="1">
    <location>
        <begin position="38"/>
        <end position="61"/>
    </location>
</feature>
<dbReference type="GO" id="GO:0052651">
    <property type="term" value="P:monoacylglycerol catabolic process"/>
    <property type="evidence" value="ECO:0007669"/>
    <property type="project" value="TreeGrafter"/>
</dbReference>
<evidence type="ECO:0000256" key="1">
    <source>
        <dbReference type="SAM" id="Phobius"/>
    </source>
</evidence>
<gene>
    <name evidence="3" type="ORF">GSLYS_00002584001</name>
</gene>
<keyword evidence="1" id="KW-1133">Transmembrane helix</keyword>